<dbReference type="PANTHER" id="PTHR22923">
    <property type="entry name" value="CEREBELLIN-RELATED"/>
    <property type="match status" value="1"/>
</dbReference>
<dbReference type="InterPro" id="IPR050822">
    <property type="entry name" value="Cerebellin_Synaptic_Org"/>
</dbReference>
<dbReference type="Proteomes" id="UP001374579">
    <property type="component" value="Unassembled WGS sequence"/>
</dbReference>
<reference evidence="5 6" key="1">
    <citation type="submission" date="2024-02" db="EMBL/GenBank/DDBJ databases">
        <title>Chromosome-scale genome assembly of the rough periwinkle Littorina saxatilis.</title>
        <authorList>
            <person name="De Jode A."/>
            <person name="Faria R."/>
            <person name="Formenti G."/>
            <person name="Sims Y."/>
            <person name="Smith T.P."/>
            <person name="Tracey A."/>
            <person name="Wood J.M.D."/>
            <person name="Zagrodzka Z.B."/>
            <person name="Johannesson K."/>
            <person name="Butlin R.K."/>
            <person name="Leder E.H."/>
        </authorList>
    </citation>
    <scope>NUCLEOTIDE SEQUENCE [LARGE SCALE GENOMIC DNA]</scope>
    <source>
        <strain evidence="5">Snail1</strain>
        <tissue evidence="5">Muscle</tissue>
    </source>
</reference>
<dbReference type="PROSITE" id="PS50871">
    <property type="entry name" value="C1Q"/>
    <property type="match status" value="1"/>
</dbReference>
<name>A0AAN9GHG1_9CAEN</name>
<accession>A0AAN9GHG1</accession>
<dbReference type="EMBL" id="JBAMIC010000004">
    <property type="protein sequence ID" value="KAK7106910.1"/>
    <property type="molecule type" value="Genomic_DNA"/>
</dbReference>
<gene>
    <name evidence="5" type="ORF">V1264_014932</name>
</gene>
<comment type="subcellular location">
    <subcellularLocation>
        <location evidence="1">Secreted</location>
    </subcellularLocation>
</comment>
<evidence type="ECO:0000313" key="5">
    <source>
        <dbReference type="EMBL" id="KAK7106910.1"/>
    </source>
</evidence>
<dbReference type="GO" id="GO:0005576">
    <property type="term" value="C:extracellular region"/>
    <property type="evidence" value="ECO:0007669"/>
    <property type="project" value="UniProtKB-SubCell"/>
</dbReference>
<keyword evidence="2" id="KW-0964">Secreted</keyword>
<dbReference type="AlphaFoldDB" id="A0AAN9GHG1"/>
<dbReference type="InterPro" id="IPR008983">
    <property type="entry name" value="Tumour_necrosis_fac-like_dom"/>
</dbReference>
<feature type="domain" description="C1q" evidence="4">
    <location>
        <begin position="142"/>
        <end position="276"/>
    </location>
</feature>
<comment type="caution">
    <text evidence="5">The sequence shown here is derived from an EMBL/GenBank/DDBJ whole genome shotgun (WGS) entry which is preliminary data.</text>
</comment>
<dbReference type="PRINTS" id="PR00007">
    <property type="entry name" value="COMPLEMNTC1Q"/>
</dbReference>
<organism evidence="5 6">
    <name type="scientific">Littorina saxatilis</name>
    <dbReference type="NCBI Taxonomy" id="31220"/>
    <lineage>
        <taxon>Eukaryota</taxon>
        <taxon>Metazoa</taxon>
        <taxon>Spiralia</taxon>
        <taxon>Lophotrochozoa</taxon>
        <taxon>Mollusca</taxon>
        <taxon>Gastropoda</taxon>
        <taxon>Caenogastropoda</taxon>
        <taxon>Littorinimorpha</taxon>
        <taxon>Littorinoidea</taxon>
        <taxon>Littorinidae</taxon>
        <taxon>Littorina</taxon>
    </lineage>
</organism>
<dbReference type="SUPFAM" id="SSF49842">
    <property type="entry name" value="TNF-like"/>
    <property type="match status" value="1"/>
</dbReference>
<evidence type="ECO:0000256" key="2">
    <source>
        <dbReference type="ARBA" id="ARBA00022525"/>
    </source>
</evidence>
<dbReference type="Gene3D" id="2.60.120.40">
    <property type="match status" value="1"/>
</dbReference>
<keyword evidence="3" id="KW-0732">Signal</keyword>
<dbReference type="SMART" id="SM00110">
    <property type="entry name" value="C1Q"/>
    <property type="match status" value="1"/>
</dbReference>
<dbReference type="InterPro" id="IPR001073">
    <property type="entry name" value="C1q_dom"/>
</dbReference>
<evidence type="ECO:0000256" key="1">
    <source>
        <dbReference type="ARBA" id="ARBA00004613"/>
    </source>
</evidence>
<protein>
    <recommendedName>
        <fullName evidence="4">C1q domain-containing protein</fullName>
    </recommendedName>
</protein>
<evidence type="ECO:0000313" key="6">
    <source>
        <dbReference type="Proteomes" id="UP001374579"/>
    </source>
</evidence>
<dbReference type="PANTHER" id="PTHR22923:SF116">
    <property type="entry name" value="C1Q DOMAIN-CONTAINING PROTEIN"/>
    <property type="match status" value="1"/>
</dbReference>
<dbReference type="Pfam" id="PF00386">
    <property type="entry name" value="C1q"/>
    <property type="match status" value="1"/>
</dbReference>
<proteinExistence type="predicted"/>
<sequence length="276" mass="30337">MFLGRFWSSPGTKLFMDTGWQTIICRWGLHEIFPVVYCATEFQTVGREAATMEPRFILPQLCIVFTLSAFVIAAPADTLGPKVKRSDDTTLNSVQTLLQQQGAVIQRQESQLTLALNRLAALESLSHQQSLEISTLKNRLESTTRQVAFTVYFSADPIQDFGVHGILRFDHIVTNTANGYDAKTGIFTSPVSGLYVFHLDVMSVDNGLSVSINIIKNGVALDDAYASGGKRNDQGNSLVTIDLKAGEKVWTQHSYGSTSIRGSFLTVFSGFLIQAD</sequence>
<keyword evidence="6" id="KW-1185">Reference proteome</keyword>
<evidence type="ECO:0000256" key="3">
    <source>
        <dbReference type="ARBA" id="ARBA00022729"/>
    </source>
</evidence>
<evidence type="ECO:0000259" key="4">
    <source>
        <dbReference type="PROSITE" id="PS50871"/>
    </source>
</evidence>